<dbReference type="GO" id="GO:0003677">
    <property type="term" value="F:DNA binding"/>
    <property type="evidence" value="ECO:0007669"/>
    <property type="project" value="UniProtKB-KW"/>
</dbReference>
<dbReference type="InterPro" id="IPR050397">
    <property type="entry name" value="Env_Response_Regulators"/>
</dbReference>
<dbReference type="GO" id="GO:0005829">
    <property type="term" value="C:cytosol"/>
    <property type="evidence" value="ECO:0007669"/>
    <property type="project" value="TreeGrafter"/>
</dbReference>
<dbReference type="Pfam" id="PF13545">
    <property type="entry name" value="HTH_Crp_2"/>
    <property type="match status" value="1"/>
</dbReference>
<dbReference type="GO" id="GO:0003700">
    <property type="term" value="F:DNA-binding transcription factor activity"/>
    <property type="evidence" value="ECO:0007669"/>
    <property type="project" value="InterPro"/>
</dbReference>
<protein>
    <submittedName>
        <fullName evidence="6">Transcriptional regulator, Crp/Fnr family</fullName>
    </submittedName>
</protein>
<dbReference type="PANTHER" id="PTHR24567">
    <property type="entry name" value="CRP FAMILY TRANSCRIPTIONAL REGULATORY PROTEIN"/>
    <property type="match status" value="1"/>
</dbReference>
<gene>
    <name evidence="6" type="ordered locus">Dtox_1633</name>
</gene>
<dbReference type="InterPro" id="IPR018490">
    <property type="entry name" value="cNMP-bd_dom_sf"/>
</dbReference>
<dbReference type="InterPro" id="IPR000595">
    <property type="entry name" value="cNMP-bd_dom"/>
</dbReference>
<keyword evidence="3" id="KW-0804">Transcription</keyword>
<evidence type="ECO:0000259" key="5">
    <source>
        <dbReference type="PROSITE" id="PS51063"/>
    </source>
</evidence>
<keyword evidence="2" id="KW-0238">DNA-binding</keyword>
<evidence type="ECO:0000313" key="6">
    <source>
        <dbReference type="EMBL" id="ACV62490.1"/>
    </source>
</evidence>
<proteinExistence type="predicted"/>
<dbReference type="PROSITE" id="PS50042">
    <property type="entry name" value="CNMP_BINDING_3"/>
    <property type="match status" value="1"/>
</dbReference>
<dbReference type="CDD" id="cd00038">
    <property type="entry name" value="CAP_ED"/>
    <property type="match status" value="1"/>
</dbReference>
<dbReference type="PROSITE" id="PS00042">
    <property type="entry name" value="HTH_CRP_1"/>
    <property type="match status" value="1"/>
</dbReference>
<dbReference type="InterPro" id="IPR014710">
    <property type="entry name" value="RmlC-like_jellyroll"/>
</dbReference>
<feature type="domain" description="HTH crp-type" evidence="5">
    <location>
        <begin position="147"/>
        <end position="220"/>
    </location>
</feature>
<evidence type="ECO:0000256" key="3">
    <source>
        <dbReference type="ARBA" id="ARBA00023163"/>
    </source>
</evidence>
<dbReference type="EMBL" id="CP001720">
    <property type="protein sequence ID" value="ACV62490.1"/>
    <property type="molecule type" value="Genomic_DNA"/>
</dbReference>
<sequence>MSDNLYYLKNIPLFNALNNEQLKAMNCRVIEREYKKGRIIFMEGEPGEAIYFLKDGLIKLSKQTIDGREHILHLVHPGDVFAEVVIFDSGSYPATAEVIEDASVGFIRNEDMFAVISAYSDTAVAMLKIMARRLRDAQEKVMNLALNDTARRLALVILGLAEERGIQNASGTIIPVQLTNQELANLIGTSRETVSRIINSFKRSGTMEIDRQQIILYKKEKLRELL</sequence>
<dbReference type="RefSeq" id="WP_015757201.1">
    <property type="nucleotide sequence ID" value="NC_013216.1"/>
</dbReference>
<evidence type="ECO:0000256" key="1">
    <source>
        <dbReference type="ARBA" id="ARBA00023015"/>
    </source>
</evidence>
<evidence type="ECO:0000256" key="2">
    <source>
        <dbReference type="ARBA" id="ARBA00023125"/>
    </source>
</evidence>
<feature type="domain" description="Cyclic nucleotide-binding" evidence="4">
    <location>
        <begin position="13"/>
        <end position="99"/>
    </location>
</feature>
<evidence type="ECO:0000313" key="7">
    <source>
        <dbReference type="Proteomes" id="UP000002217"/>
    </source>
</evidence>
<evidence type="ECO:0000259" key="4">
    <source>
        <dbReference type="PROSITE" id="PS50042"/>
    </source>
</evidence>
<dbReference type="STRING" id="485916.Dtox_1633"/>
<dbReference type="OrthoDB" id="9798104at2"/>
<keyword evidence="7" id="KW-1185">Reference proteome</keyword>
<dbReference type="InterPro" id="IPR012318">
    <property type="entry name" value="HTH_CRP"/>
</dbReference>
<name>C8VWD8_DESAS</name>
<dbReference type="SMART" id="SM00100">
    <property type="entry name" value="cNMP"/>
    <property type="match status" value="1"/>
</dbReference>
<dbReference type="PRINTS" id="PR00034">
    <property type="entry name" value="HTHCRP"/>
</dbReference>
<dbReference type="PROSITE" id="PS51063">
    <property type="entry name" value="HTH_CRP_2"/>
    <property type="match status" value="1"/>
</dbReference>
<dbReference type="InterPro" id="IPR036390">
    <property type="entry name" value="WH_DNA-bd_sf"/>
</dbReference>
<dbReference type="HOGENOM" id="CLU_075053_3_2_9"/>
<dbReference type="InterPro" id="IPR036388">
    <property type="entry name" value="WH-like_DNA-bd_sf"/>
</dbReference>
<dbReference type="SUPFAM" id="SSF46785">
    <property type="entry name" value="Winged helix' DNA-binding domain"/>
    <property type="match status" value="1"/>
</dbReference>
<dbReference type="eggNOG" id="COG0664">
    <property type="taxonomic scope" value="Bacteria"/>
</dbReference>
<dbReference type="Proteomes" id="UP000002217">
    <property type="component" value="Chromosome"/>
</dbReference>
<dbReference type="InterPro" id="IPR018335">
    <property type="entry name" value="Tscrpt_reg_HTH_Crp-type_CS"/>
</dbReference>
<keyword evidence="1" id="KW-0805">Transcription regulation</keyword>
<dbReference type="AlphaFoldDB" id="C8VWD8"/>
<dbReference type="Pfam" id="PF00027">
    <property type="entry name" value="cNMP_binding"/>
    <property type="match status" value="1"/>
</dbReference>
<reference evidence="6 7" key="1">
    <citation type="journal article" date="2009" name="Stand. Genomic Sci.">
        <title>Complete genome sequence of Desulfotomaculum acetoxidans type strain (5575).</title>
        <authorList>
            <person name="Spring S."/>
            <person name="Lapidus A."/>
            <person name="Schroder M."/>
            <person name="Gleim D."/>
            <person name="Sims D."/>
            <person name="Meincke L."/>
            <person name="Glavina Del Rio T."/>
            <person name="Tice H."/>
            <person name="Copeland A."/>
            <person name="Cheng J.F."/>
            <person name="Lucas S."/>
            <person name="Chen F."/>
            <person name="Nolan M."/>
            <person name="Bruce D."/>
            <person name="Goodwin L."/>
            <person name="Pitluck S."/>
            <person name="Ivanova N."/>
            <person name="Mavromatis K."/>
            <person name="Mikhailova N."/>
            <person name="Pati A."/>
            <person name="Chen A."/>
            <person name="Palaniappan K."/>
            <person name="Land M."/>
            <person name="Hauser L."/>
            <person name="Chang Y.J."/>
            <person name="Jeffries C.D."/>
            <person name="Chain P."/>
            <person name="Saunders E."/>
            <person name="Brettin T."/>
            <person name="Detter J.C."/>
            <person name="Goker M."/>
            <person name="Bristow J."/>
            <person name="Eisen J.A."/>
            <person name="Markowitz V."/>
            <person name="Hugenholtz P."/>
            <person name="Kyrpides N.C."/>
            <person name="Klenk H.P."/>
            <person name="Han C."/>
        </authorList>
    </citation>
    <scope>NUCLEOTIDE SEQUENCE [LARGE SCALE GENOMIC DNA]</scope>
    <source>
        <strain evidence="7">ATCC 49208 / DSM 771 / VKM B-1644</strain>
    </source>
</reference>
<dbReference type="SUPFAM" id="SSF51206">
    <property type="entry name" value="cAMP-binding domain-like"/>
    <property type="match status" value="1"/>
</dbReference>
<dbReference type="Gene3D" id="2.60.120.10">
    <property type="entry name" value="Jelly Rolls"/>
    <property type="match status" value="1"/>
</dbReference>
<dbReference type="Gene3D" id="1.10.10.10">
    <property type="entry name" value="Winged helix-like DNA-binding domain superfamily/Winged helix DNA-binding domain"/>
    <property type="match status" value="1"/>
</dbReference>
<dbReference type="PANTHER" id="PTHR24567:SF26">
    <property type="entry name" value="REGULATORY PROTEIN YEIL"/>
    <property type="match status" value="1"/>
</dbReference>
<dbReference type="KEGG" id="dae:Dtox_1633"/>
<organism evidence="6 7">
    <name type="scientific">Desulfofarcimen acetoxidans (strain ATCC 49208 / DSM 771 / KCTC 5769 / VKM B-1644 / 5575)</name>
    <name type="common">Desulfotomaculum acetoxidans</name>
    <dbReference type="NCBI Taxonomy" id="485916"/>
    <lineage>
        <taxon>Bacteria</taxon>
        <taxon>Bacillati</taxon>
        <taxon>Bacillota</taxon>
        <taxon>Clostridia</taxon>
        <taxon>Eubacteriales</taxon>
        <taxon>Peptococcaceae</taxon>
        <taxon>Desulfofarcimen</taxon>
    </lineage>
</organism>
<dbReference type="SMART" id="SM00419">
    <property type="entry name" value="HTH_CRP"/>
    <property type="match status" value="1"/>
</dbReference>
<accession>C8VWD8</accession>